<feature type="signal peptide" evidence="1">
    <location>
        <begin position="1"/>
        <end position="26"/>
    </location>
</feature>
<evidence type="ECO:0000259" key="3">
    <source>
        <dbReference type="Pfam" id="PF16331"/>
    </source>
</evidence>
<dbReference type="InterPro" id="IPR011990">
    <property type="entry name" value="TPR-like_helical_dom_sf"/>
</dbReference>
<keyword evidence="2" id="KW-0802">TPR repeat</keyword>
<dbReference type="InterPro" id="IPR032519">
    <property type="entry name" value="YbgF_tri"/>
</dbReference>
<dbReference type="InterPro" id="IPR034706">
    <property type="entry name" value="CpoB"/>
</dbReference>
<keyword evidence="1" id="KW-0574">Periplasm</keyword>
<dbReference type="InterPro" id="IPR019734">
    <property type="entry name" value="TPR_rpt"/>
</dbReference>
<evidence type="ECO:0000313" key="5">
    <source>
        <dbReference type="Proteomes" id="UP001321700"/>
    </source>
</evidence>
<dbReference type="EMBL" id="JAVBIK010000001">
    <property type="protein sequence ID" value="MDT7517235.1"/>
    <property type="molecule type" value="Genomic_DNA"/>
</dbReference>
<dbReference type="InterPro" id="IPR014162">
    <property type="entry name" value="CpoB_C"/>
</dbReference>
<feature type="coiled-coil region" evidence="1">
    <location>
        <begin position="45"/>
        <end position="108"/>
    </location>
</feature>
<accession>A0ABU3KHU7</accession>
<evidence type="ECO:0000256" key="1">
    <source>
        <dbReference type="HAMAP-Rule" id="MF_02066"/>
    </source>
</evidence>
<dbReference type="Pfam" id="PF14559">
    <property type="entry name" value="TPR_19"/>
    <property type="match status" value="1"/>
</dbReference>
<feature type="chain" id="PRO_5044918558" description="Cell division coordinator CpoB" evidence="1">
    <location>
        <begin position="27"/>
        <end position="262"/>
    </location>
</feature>
<name>A0ABU3KHU7_9BURK</name>
<reference evidence="4 5" key="1">
    <citation type="submission" date="2023-08" db="EMBL/GenBank/DDBJ databases">
        <title>Rhodoferax potami sp. nov. and Rhodoferax mekongensis sp. nov., isolated from the Mekong River in Thailand.</title>
        <authorList>
            <person name="Kitikhun S."/>
            <person name="Charoenyingcharoen P."/>
            <person name="Siriarchawattana P."/>
            <person name="Likhitrattanapisal S."/>
            <person name="Nilsakha T."/>
            <person name="Chanpet A."/>
            <person name="Rattanawaree P."/>
            <person name="Ingsriswang S."/>
        </authorList>
    </citation>
    <scope>NUCLEOTIDE SEQUENCE [LARGE SCALE GENOMIC DNA]</scope>
    <source>
        <strain evidence="4 5">TBRC 17660</strain>
    </source>
</reference>
<dbReference type="RefSeq" id="WP_313873076.1">
    <property type="nucleotide sequence ID" value="NZ_JAVBIK010000001.1"/>
</dbReference>
<evidence type="ECO:0000256" key="2">
    <source>
        <dbReference type="PROSITE-ProRule" id="PRU00339"/>
    </source>
</evidence>
<proteinExistence type="inferred from homology"/>
<evidence type="ECO:0000313" key="4">
    <source>
        <dbReference type="EMBL" id="MDT7517235.1"/>
    </source>
</evidence>
<dbReference type="HAMAP" id="MF_02066">
    <property type="entry name" value="CpoB"/>
    <property type="match status" value="1"/>
</dbReference>
<keyword evidence="1" id="KW-0132">Cell division</keyword>
<keyword evidence="1" id="KW-0732">Signal</keyword>
<gene>
    <name evidence="4" type="primary">ybgF</name>
    <name evidence="1" type="synonym">cpoB</name>
    <name evidence="4" type="ORF">RAE19_00500</name>
</gene>
<feature type="repeat" description="TPR" evidence="2">
    <location>
        <begin position="178"/>
        <end position="211"/>
    </location>
</feature>
<feature type="domain" description="YbgF trimerisation" evidence="3">
    <location>
        <begin position="65"/>
        <end position="125"/>
    </location>
</feature>
<keyword evidence="1" id="KW-0175">Coiled coil</keyword>
<organism evidence="4 5">
    <name type="scientific">Rhodoferax potami</name>
    <dbReference type="NCBI Taxonomy" id="3068338"/>
    <lineage>
        <taxon>Bacteria</taxon>
        <taxon>Pseudomonadati</taxon>
        <taxon>Pseudomonadota</taxon>
        <taxon>Betaproteobacteria</taxon>
        <taxon>Burkholderiales</taxon>
        <taxon>Comamonadaceae</taxon>
        <taxon>Rhodoferax</taxon>
    </lineage>
</organism>
<dbReference type="Gene3D" id="1.20.5.1700">
    <property type="match status" value="1"/>
</dbReference>
<comment type="function">
    <text evidence="1">Mediates coordination of peptidoglycan synthesis and outer membrane constriction during cell division.</text>
</comment>
<dbReference type="NCBIfam" id="TIGR02795">
    <property type="entry name" value="tol_pal_ybgF"/>
    <property type="match status" value="1"/>
</dbReference>
<keyword evidence="5" id="KW-1185">Reference proteome</keyword>
<sequence precursor="true">MRLPVRRLRATALALAIVCGVGPAAAGLFDDDEARRAILDLRQKIEAVRADSEQKSADLQRLMTEESSQLRRSLVELQNQLETSRVENARLRGQVEQLTKDVADVQRKQKDSAQSVEDRLRKLEPMKISWEGRDFLVDVAEKRDFDAALAVFRKGDFAVAESLFSDFLIRYTNSGFRPSALYWTGSAQYATKDYKSALTNFRLLVQQSPDHQRAPEALLALANCLLELKDAKGGKKTLEELLSTYPSSEAASAARDRLARLK</sequence>
<comment type="subcellular location">
    <subcellularLocation>
        <location evidence="1">Periplasm</location>
    </subcellularLocation>
</comment>
<protein>
    <recommendedName>
        <fullName evidence="1">Cell division coordinator CpoB</fullName>
    </recommendedName>
</protein>
<dbReference type="Pfam" id="PF16331">
    <property type="entry name" value="TolA_bind_tri"/>
    <property type="match status" value="1"/>
</dbReference>
<comment type="caution">
    <text evidence="4">The sequence shown here is derived from an EMBL/GenBank/DDBJ whole genome shotgun (WGS) entry which is preliminary data.</text>
</comment>
<keyword evidence="1" id="KW-0131">Cell cycle</keyword>
<dbReference type="PROSITE" id="PS50005">
    <property type="entry name" value="TPR"/>
    <property type="match status" value="1"/>
</dbReference>
<dbReference type="Proteomes" id="UP001321700">
    <property type="component" value="Unassembled WGS sequence"/>
</dbReference>
<comment type="similarity">
    <text evidence="1">Belongs to the CpoB family.</text>
</comment>
<dbReference type="Gene3D" id="1.25.40.10">
    <property type="entry name" value="Tetratricopeptide repeat domain"/>
    <property type="match status" value="1"/>
</dbReference>
<dbReference type="SUPFAM" id="SSF48452">
    <property type="entry name" value="TPR-like"/>
    <property type="match status" value="1"/>
</dbReference>